<evidence type="ECO:0000313" key="2">
    <source>
        <dbReference type="EMBL" id="MBP1930893.1"/>
    </source>
</evidence>
<feature type="domain" description="UGSC-like" evidence="1">
    <location>
        <begin position="1"/>
        <end position="64"/>
    </location>
</feature>
<keyword evidence="3" id="KW-1185">Reference proteome</keyword>
<dbReference type="Pfam" id="PF24696">
    <property type="entry name" value="UGSC"/>
    <property type="match status" value="1"/>
</dbReference>
<dbReference type="InterPro" id="IPR057767">
    <property type="entry name" value="UGSC-like_dom"/>
</dbReference>
<dbReference type="EMBL" id="JAGGKT010000002">
    <property type="protein sequence ID" value="MBP1930893.1"/>
    <property type="molecule type" value="Genomic_DNA"/>
</dbReference>
<proteinExistence type="predicted"/>
<name>A0ABS4GKU6_9BACL</name>
<protein>
    <recommendedName>
        <fullName evidence="1">UGSC-like domain-containing protein</fullName>
    </recommendedName>
</protein>
<organism evidence="2 3">
    <name type="scientific">Ammoniphilus resinae</name>
    <dbReference type="NCBI Taxonomy" id="861532"/>
    <lineage>
        <taxon>Bacteria</taxon>
        <taxon>Bacillati</taxon>
        <taxon>Bacillota</taxon>
        <taxon>Bacilli</taxon>
        <taxon>Bacillales</taxon>
        <taxon>Paenibacillaceae</taxon>
        <taxon>Aneurinibacillus group</taxon>
        <taxon>Ammoniphilus</taxon>
    </lineage>
</organism>
<evidence type="ECO:0000313" key="3">
    <source>
        <dbReference type="Proteomes" id="UP001519343"/>
    </source>
</evidence>
<dbReference type="Proteomes" id="UP001519343">
    <property type="component" value="Unassembled WGS sequence"/>
</dbReference>
<reference evidence="2 3" key="1">
    <citation type="submission" date="2021-03" db="EMBL/GenBank/DDBJ databases">
        <title>Genomic Encyclopedia of Type Strains, Phase IV (KMG-IV): sequencing the most valuable type-strain genomes for metagenomic binning, comparative biology and taxonomic classification.</title>
        <authorList>
            <person name="Goeker M."/>
        </authorList>
    </citation>
    <scope>NUCLEOTIDE SEQUENCE [LARGE SCALE GENOMIC DNA]</scope>
    <source>
        <strain evidence="2 3">DSM 24738</strain>
    </source>
</reference>
<accession>A0ABS4GKU6</accession>
<comment type="caution">
    <text evidence="2">The sequence shown here is derived from an EMBL/GenBank/DDBJ whole genome shotgun (WGS) entry which is preliminary data.</text>
</comment>
<evidence type="ECO:0000259" key="1">
    <source>
        <dbReference type="Pfam" id="PF24696"/>
    </source>
</evidence>
<gene>
    <name evidence="2" type="ORF">J2Z37_000890</name>
</gene>
<sequence length="67" mass="7745">MEKRRIPAAVICTEVFMEQGRNTAYVHGFAEYPIVEVFHPITNASIEDLNKEAERVQQEVIDLLLDR</sequence>